<dbReference type="Pfam" id="PF18019">
    <property type="entry name" value="Cas3_HD"/>
    <property type="match status" value="1"/>
</dbReference>
<accession>A0ABY2DG94</accession>
<keyword evidence="2" id="KW-0255">Endonuclease</keyword>
<dbReference type="InterPro" id="IPR006483">
    <property type="entry name" value="CRISPR-assoc_Cas3_HD"/>
</dbReference>
<comment type="caution">
    <text evidence="2">The sequence shown here is derived from an EMBL/GenBank/DDBJ whole genome shotgun (WGS) entry which is preliminary data.</text>
</comment>
<dbReference type="Proteomes" id="UP000295626">
    <property type="component" value="Unassembled WGS sequence"/>
</dbReference>
<keyword evidence="2" id="KW-0540">Nuclease</keyword>
<evidence type="ECO:0000259" key="1">
    <source>
        <dbReference type="PROSITE" id="PS51643"/>
    </source>
</evidence>
<dbReference type="EMBL" id="SMKE01000678">
    <property type="protein sequence ID" value="TDB87402.1"/>
    <property type="molecule type" value="Genomic_DNA"/>
</dbReference>
<sequence>MRSTAALARGFAAPFGGGELAYWFGLLHDCGKASCGWQQRLAEVAGTDEQVGIDHKSLGTRLAEERGLGAFAVGIFGHHGGLLDRGDFKKRLKDRLRK</sequence>
<keyword evidence="3" id="KW-1185">Reference proteome</keyword>
<protein>
    <submittedName>
        <fullName evidence="2">CRISPR-associated endonuclease Cas3</fullName>
    </submittedName>
</protein>
<dbReference type="SUPFAM" id="SSF109604">
    <property type="entry name" value="HD-domain/PDEase-like"/>
    <property type="match status" value="1"/>
</dbReference>
<organism evidence="2 3">
    <name type="scientific">Micromonospora fluostatini</name>
    <dbReference type="NCBI Taxonomy" id="1629071"/>
    <lineage>
        <taxon>Bacteria</taxon>
        <taxon>Bacillati</taxon>
        <taxon>Actinomycetota</taxon>
        <taxon>Actinomycetes</taxon>
        <taxon>Micromonosporales</taxon>
        <taxon>Micromonosporaceae</taxon>
        <taxon>Micromonospora</taxon>
    </lineage>
</organism>
<dbReference type="CDD" id="cd09641">
    <property type="entry name" value="Cas3''_I"/>
    <property type="match status" value="1"/>
</dbReference>
<proteinExistence type="predicted"/>
<evidence type="ECO:0000313" key="3">
    <source>
        <dbReference type="Proteomes" id="UP000295626"/>
    </source>
</evidence>
<name>A0ABY2DG94_9ACTN</name>
<evidence type="ECO:0000313" key="2">
    <source>
        <dbReference type="EMBL" id="TDB87402.1"/>
    </source>
</evidence>
<dbReference type="NCBIfam" id="TIGR01596">
    <property type="entry name" value="cas3_HD"/>
    <property type="match status" value="1"/>
</dbReference>
<feature type="domain" description="HD Cas3-type" evidence="1">
    <location>
        <begin position="1"/>
        <end position="98"/>
    </location>
</feature>
<dbReference type="PROSITE" id="PS51643">
    <property type="entry name" value="HD_CAS3"/>
    <property type="match status" value="1"/>
</dbReference>
<reference evidence="2 3" key="1">
    <citation type="submission" date="2019-02" db="EMBL/GenBank/DDBJ databases">
        <title>Draft genome sequences of novel Actinobacteria.</title>
        <authorList>
            <person name="Sahin N."/>
            <person name="Ay H."/>
            <person name="Saygin H."/>
        </authorList>
    </citation>
    <scope>NUCLEOTIDE SEQUENCE [LARGE SCALE GENOMIC DNA]</scope>
    <source>
        <strain evidence="2 3">JCM 30529</strain>
    </source>
</reference>
<feature type="non-terminal residue" evidence="2">
    <location>
        <position position="98"/>
    </location>
</feature>
<dbReference type="Gene3D" id="1.10.3210.10">
    <property type="entry name" value="Hypothetical protein af1432"/>
    <property type="match status" value="1"/>
</dbReference>
<keyword evidence="2" id="KW-0378">Hydrolase</keyword>
<dbReference type="GO" id="GO:0004519">
    <property type="term" value="F:endonuclease activity"/>
    <property type="evidence" value="ECO:0007669"/>
    <property type="project" value="UniProtKB-KW"/>
</dbReference>
<gene>
    <name evidence="2" type="ORF">E1091_15805</name>
</gene>